<gene>
    <name evidence="4" type="ORF">ACFQFQ_32140</name>
</gene>
<dbReference type="Gene3D" id="1.10.10.60">
    <property type="entry name" value="Homeodomain-like"/>
    <property type="match status" value="1"/>
</dbReference>
<feature type="domain" description="HTH araC/xylS-type" evidence="3">
    <location>
        <begin position="1"/>
        <end position="26"/>
    </location>
</feature>
<evidence type="ECO:0000256" key="2">
    <source>
        <dbReference type="ARBA" id="ARBA00023163"/>
    </source>
</evidence>
<keyword evidence="5" id="KW-1185">Reference proteome</keyword>
<dbReference type="InterPro" id="IPR018060">
    <property type="entry name" value="HTH_AraC"/>
</dbReference>
<dbReference type="Pfam" id="PF12833">
    <property type="entry name" value="HTH_18"/>
    <property type="match status" value="1"/>
</dbReference>
<evidence type="ECO:0000313" key="5">
    <source>
        <dbReference type="Proteomes" id="UP001596353"/>
    </source>
</evidence>
<evidence type="ECO:0000259" key="3">
    <source>
        <dbReference type="PROSITE" id="PS01124"/>
    </source>
</evidence>
<dbReference type="PROSITE" id="PS01124">
    <property type="entry name" value="HTH_ARAC_FAMILY_2"/>
    <property type="match status" value="1"/>
</dbReference>
<keyword evidence="1" id="KW-0805">Transcription regulation</keyword>
<keyword evidence="2" id="KW-0804">Transcription</keyword>
<dbReference type="SUPFAM" id="SSF46689">
    <property type="entry name" value="Homeodomain-like"/>
    <property type="match status" value="1"/>
</dbReference>
<dbReference type="EMBL" id="JBHSWG010000009">
    <property type="protein sequence ID" value="MFC6763201.1"/>
    <property type="molecule type" value="Genomic_DNA"/>
</dbReference>
<comment type="caution">
    <text evidence="4">The sequence shown here is derived from an EMBL/GenBank/DDBJ whole genome shotgun (WGS) entry which is preliminary data.</text>
</comment>
<accession>A0ABW2BD67</accession>
<dbReference type="InterPro" id="IPR009057">
    <property type="entry name" value="Homeodomain-like_sf"/>
</dbReference>
<dbReference type="Proteomes" id="UP001596353">
    <property type="component" value="Unassembled WGS sequence"/>
</dbReference>
<sequence>MVALDCGFADQSHFSRTFRKMTGATPPNSGAWHNYRKTIPSYRCHAPETKKC</sequence>
<name>A0ABW2BD67_9RHOB</name>
<organism evidence="4 5">
    <name type="scientific">Sulfitobacter porphyrae</name>
    <dbReference type="NCBI Taxonomy" id="1246864"/>
    <lineage>
        <taxon>Bacteria</taxon>
        <taxon>Pseudomonadati</taxon>
        <taxon>Pseudomonadota</taxon>
        <taxon>Alphaproteobacteria</taxon>
        <taxon>Rhodobacterales</taxon>
        <taxon>Roseobacteraceae</taxon>
        <taxon>Sulfitobacter</taxon>
    </lineage>
</organism>
<evidence type="ECO:0000313" key="4">
    <source>
        <dbReference type="EMBL" id="MFC6763201.1"/>
    </source>
</evidence>
<proteinExistence type="predicted"/>
<evidence type="ECO:0000256" key="1">
    <source>
        <dbReference type="ARBA" id="ARBA00023015"/>
    </source>
</evidence>
<reference evidence="5" key="1">
    <citation type="journal article" date="2019" name="Int. J. Syst. Evol. Microbiol.">
        <title>The Global Catalogue of Microorganisms (GCM) 10K type strain sequencing project: providing services to taxonomists for standard genome sequencing and annotation.</title>
        <authorList>
            <consortium name="The Broad Institute Genomics Platform"/>
            <consortium name="The Broad Institute Genome Sequencing Center for Infectious Disease"/>
            <person name="Wu L."/>
            <person name="Ma J."/>
        </authorList>
    </citation>
    <scope>NUCLEOTIDE SEQUENCE [LARGE SCALE GENOMIC DNA]</scope>
    <source>
        <strain evidence="5">CCUG 66188</strain>
    </source>
</reference>
<protein>
    <submittedName>
        <fullName evidence="4">Helix-turn-helix domain-containing protein</fullName>
    </submittedName>
</protein>